<dbReference type="Proteomes" id="UP000236319">
    <property type="component" value="Unassembled WGS sequence"/>
</dbReference>
<dbReference type="SMART" id="SM00297">
    <property type="entry name" value="BROMO"/>
    <property type="match status" value="1"/>
</dbReference>
<organism evidence="5 6">
    <name type="scientific">Babesia ovata</name>
    <dbReference type="NCBI Taxonomy" id="189622"/>
    <lineage>
        <taxon>Eukaryota</taxon>
        <taxon>Sar</taxon>
        <taxon>Alveolata</taxon>
        <taxon>Apicomplexa</taxon>
        <taxon>Aconoidasida</taxon>
        <taxon>Piroplasmida</taxon>
        <taxon>Babesiidae</taxon>
        <taxon>Babesia</taxon>
    </lineage>
</organism>
<reference evidence="5 6" key="1">
    <citation type="journal article" date="2017" name="BMC Genomics">
        <title>Whole-genome assembly of Babesia ovata and comparative genomics between closely related pathogens.</title>
        <authorList>
            <person name="Yamagishi J."/>
            <person name="Asada M."/>
            <person name="Hakimi H."/>
            <person name="Tanaka T.Q."/>
            <person name="Sugimoto C."/>
            <person name="Kawazu S."/>
        </authorList>
    </citation>
    <scope>NUCLEOTIDE SEQUENCE [LARGE SCALE GENOMIC DNA]</scope>
    <source>
        <strain evidence="5 6">Miyake</strain>
    </source>
</reference>
<dbReference type="AlphaFoldDB" id="A0A2H6KCZ0"/>
<gene>
    <name evidence="5" type="ORF">BOVATA_023540</name>
</gene>
<dbReference type="GO" id="GO:0035267">
    <property type="term" value="C:NuA4 histone acetyltransferase complex"/>
    <property type="evidence" value="ECO:0007669"/>
    <property type="project" value="TreeGrafter"/>
</dbReference>
<sequence>MENGKIWRQFCAQKILKRMRGDRFGTLFAHPVLEASDSVITPAVKESYRAIIANPMDYKTVKTKLDNGIYVTPDEFRDDMLLIYDNCMRFNPPIGVNKWIYDAAETNKAKFEKMWQASQDKIEKLLAKAKVEPQKEKSKMPKNNSMDVDVESSKPNADVAIIAKTVDTDAAATAPLQSFSDVAETVATVTDVASEPASSASAEPTATTQPAGSEAPHQPSSKFSFRLNLQAIQEYKRRLEEKARMAMPPEPQPEQLQQGEVMISDAPEPQTATAELLPAAAADVVENTIQREVTPNSFFYDETPHMPEVDMDETAAMSEVDMDQMPPIASRRENSILQVNWLSENECNQLFPHCSIIGLHQRKMHYNVSDLALRCIYNELYMNERDKRANRAARDLMETTVKEDYTIKHHKLINFLLEKPAEPPAPTPCTLNEFADGDANSLTDVECYAPSPSDHDTVRDSTETLLSTRSDDQDYDDRTPRAQRLRIELSSETTIGVGAAAERVLLKSGFRKVSLPNCTVKCAYELSFTSDHSGYYKLDESEFMYNTAIMRHMRLFLVNCGTAYIDITRHTPPLAELILKHGMTSEVHELYLESRRRVPKNLAFFQLPHAGPVSYAANVDVLWRIQTMTSALPKPLIVLHLVCRDMN</sequence>
<dbReference type="PANTHER" id="PTHR15398:SF4">
    <property type="entry name" value="BROMODOMAIN-CONTAINING PROTEIN 8 ISOFORM X1"/>
    <property type="match status" value="1"/>
</dbReference>
<evidence type="ECO:0000256" key="1">
    <source>
        <dbReference type="ARBA" id="ARBA00023117"/>
    </source>
</evidence>
<feature type="region of interest" description="Disordered" evidence="3">
    <location>
        <begin position="193"/>
        <end position="224"/>
    </location>
</feature>
<dbReference type="SUPFAM" id="SSF47370">
    <property type="entry name" value="Bromodomain"/>
    <property type="match status" value="1"/>
</dbReference>
<proteinExistence type="predicted"/>
<feature type="compositionally biased region" description="Basic and acidic residues" evidence="3">
    <location>
        <begin position="469"/>
        <end position="478"/>
    </location>
</feature>
<dbReference type="GeneID" id="39874631"/>
<evidence type="ECO:0000256" key="2">
    <source>
        <dbReference type="PROSITE-ProRule" id="PRU00035"/>
    </source>
</evidence>
<dbReference type="EMBL" id="BDSA01000002">
    <property type="protein sequence ID" value="GBE60861.1"/>
    <property type="molecule type" value="Genomic_DNA"/>
</dbReference>
<evidence type="ECO:0000256" key="3">
    <source>
        <dbReference type="SAM" id="MobiDB-lite"/>
    </source>
</evidence>
<accession>A0A2H6KCZ0</accession>
<protein>
    <submittedName>
        <fullName evidence="5">Bromodomain-containing protein, putative</fullName>
    </submittedName>
</protein>
<dbReference type="Gene3D" id="1.20.920.10">
    <property type="entry name" value="Bromodomain-like"/>
    <property type="match status" value="2"/>
</dbReference>
<dbReference type="RefSeq" id="XP_028867104.1">
    <property type="nucleotide sequence ID" value="XM_029011271.1"/>
</dbReference>
<feature type="compositionally biased region" description="Low complexity" evidence="3">
    <location>
        <begin position="193"/>
        <end position="211"/>
    </location>
</feature>
<feature type="compositionally biased region" description="Basic and acidic residues" evidence="3">
    <location>
        <begin position="453"/>
        <end position="462"/>
    </location>
</feature>
<dbReference type="OrthoDB" id="21449at2759"/>
<dbReference type="PANTHER" id="PTHR15398">
    <property type="entry name" value="BROMODOMAIN-CONTAINING PROTEIN 8"/>
    <property type="match status" value="1"/>
</dbReference>
<feature type="domain" description="Bromo" evidence="4">
    <location>
        <begin position="20"/>
        <end position="93"/>
    </location>
</feature>
<evidence type="ECO:0000313" key="6">
    <source>
        <dbReference type="Proteomes" id="UP000236319"/>
    </source>
</evidence>
<evidence type="ECO:0000313" key="5">
    <source>
        <dbReference type="EMBL" id="GBE60861.1"/>
    </source>
</evidence>
<feature type="region of interest" description="Disordered" evidence="3">
    <location>
        <begin position="450"/>
        <end position="478"/>
    </location>
</feature>
<dbReference type="VEuPathDB" id="PiroplasmaDB:BOVATA_023540"/>
<dbReference type="InterPro" id="IPR036427">
    <property type="entry name" value="Bromodomain-like_sf"/>
</dbReference>
<dbReference type="PRINTS" id="PR00503">
    <property type="entry name" value="BROMODOMAIN"/>
</dbReference>
<dbReference type="InterPro" id="IPR001487">
    <property type="entry name" value="Bromodomain"/>
</dbReference>
<dbReference type="CDD" id="cd04369">
    <property type="entry name" value="Bromodomain"/>
    <property type="match status" value="1"/>
</dbReference>
<name>A0A2H6KCZ0_9APIC</name>
<keyword evidence="6" id="KW-1185">Reference proteome</keyword>
<feature type="region of interest" description="Disordered" evidence="3">
    <location>
        <begin position="131"/>
        <end position="152"/>
    </location>
</feature>
<keyword evidence="1 2" id="KW-0103">Bromodomain</keyword>
<comment type="caution">
    <text evidence="5">The sequence shown here is derived from an EMBL/GenBank/DDBJ whole genome shotgun (WGS) entry which is preliminary data.</text>
</comment>
<evidence type="ECO:0000259" key="4">
    <source>
        <dbReference type="PROSITE" id="PS50014"/>
    </source>
</evidence>
<dbReference type="PROSITE" id="PS50014">
    <property type="entry name" value="BROMODOMAIN_2"/>
    <property type="match status" value="1"/>
</dbReference>
<dbReference type="Pfam" id="PF00439">
    <property type="entry name" value="Bromodomain"/>
    <property type="match status" value="1"/>
</dbReference>